<dbReference type="Pfam" id="PF23399">
    <property type="entry name" value="LTI65_PGEED"/>
    <property type="match status" value="1"/>
</dbReference>
<name>A0ABQ5ID24_9ASTR</name>
<proteinExistence type="predicted"/>
<sequence>MRPQVHDGGSGAVAMDEGQEATKGMSVKEYLGKTLKPDDEDKALSDENQHTSSLLPLDTHQDPYEEAARQLLEQAPRSLEYVPDPIELEDHIPVYIPEHEHHEDLVPAEDEAPTPPLPPFCLSSRIRPPRTRAAMAQMRAITPSTYHSLLPSGTPPLLPIPLPAPSTSHRADILESDTPPRKRLLLTTPRPSCKVGESSDAAAARQPGPTMTHRVDYSLIDTIETRFRDTERRMMTALEMVNMRVSYQVDVRSRESSEFYSRHHDAQKDRAVVRAEIEVLKARVTVLETEVRRHEWQRQAADDFAVWHIMRTQALEAGARVDTLEDTGSSS</sequence>
<dbReference type="EMBL" id="BQNB010020637">
    <property type="protein sequence ID" value="GJT98030.1"/>
    <property type="molecule type" value="Genomic_DNA"/>
</dbReference>
<dbReference type="Proteomes" id="UP001151760">
    <property type="component" value="Unassembled WGS sequence"/>
</dbReference>
<feature type="region of interest" description="Disordered" evidence="1">
    <location>
        <begin position="1"/>
        <end position="59"/>
    </location>
</feature>
<reference evidence="3" key="2">
    <citation type="submission" date="2022-01" db="EMBL/GenBank/DDBJ databases">
        <authorList>
            <person name="Yamashiro T."/>
            <person name="Shiraishi A."/>
            <person name="Satake H."/>
            <person name="Nakayama K."/>
        </authorList>
    </citation>
    <scope>NUCLEOTIDE SEQUENCE</scope>
</reference>
<evidence type="ECO:0000259" key="2">
    <source>
        <dbReference type="Pfam" id="PF23399"/>
    </source>
</evidence>
<dbReference type="InterPro" id="IPR057059">
    <property type="entry name" value="LTI65/LTI78_PGEED"/>
</dbReference>
<evidence type="ECO:0000313" key="3">
    <source>
        <dbReference type="EMBL" id="GJT98030.1"/>
    </source>
</evidence>
<keyword evidence="4" id="KW-1185">Reference proteome</keyword>
<gene>
    <name evidence="3" type="ORF">Tco_1093548</name>
</gene>
<feature type="compositionally biased region" description="Basic and acidic residues" evidence="1">
    <location>
        <begin position="35"/>
        <end position="49"/>
    </location>
</feature>
<organism evidence="3 4">
    <name type="scientific">Tanacetum coccineum</name>
    <dbReference type="NCBI Taxonomy" id="301880"/>
    <lineage>
        <taxon>Eukaryota</taxon>
        <taxon>Viridiplantae</taxon>
        <taxon>Streptophyta</taxon>
        <taxon>Embryophyta</taxon>
        <taxon>Tracheophyta</taxon>
        <taxon>Spermatophyta</taxon>
        <taxon>Magnoliopsida</taxon>
        <taxon>eudicotyledons</taxon>
        <taxon>Gunneridae</taxon>
        <taxon>Pentapetalae</taxon>
        <taxon>asterids</taxon>
        <taxon>campanulids</taxon>
        <taxon>Asterales</taxon>
        <taxon>Asteraceae</taxon>
        <taxon>Asteroideae</taxon>
        <taxon>Anthemideae</taxon>
        <taxon>Anthemidinae</taxon>
        <taxon>Tanacetum</taxon>
    </lineage>
</organism>
<evidence type="ECO:0000313" key="4">
    <source>
        <dbReference type="Proteomes" id="UP001151760"/>
    </source>
</evidence>
<feature type="region of interest" description="Disordered" evidence="1">
    <location>
        <begin position="182"/>
        <end position="210"/>
    </location>
</feature>
<comment type="caution">
    <text evidence="3">The sequence shown here is derived from an EMBL/GenBank/DDBJ whole genome shotgun (WGS) entry which is preliminary data.</text>
</comment>
<accession>A0ABQ5ID24</accession>
<evidence type="ECO:0000256" key="1">
    <source>
        <dbReference type="SAM" id="MobiDB-lite"/>
    </source>
</evidence>
<reference evidence="3" key="1">
    <citation type="journal article" date="2022" name="Int. J. Mol. Sci.">
        <title>Draft Genome of Tanacetum Coccineum: Genomic Comparison of Closely Related Tanacetum-Family Plants.</title>
        <authorList>
            <person name="Yamashiro T."/>
            <person name="Shiraishi A."/>
            <person name="Nakayama K."/>
            <person name="Satake H."/>
        </authorList>
    </citation>
    <scope>NUCLEOTIDE SEQUENCE</scope>
</reference>
<protein>
    <recommendedName>
        <fullName evidence="2">LTI65/LTI78 PGEED repeat domain-containing protein</fullName>
    </recommendedName>
</protein>
<feature type="domain" description="LTI65/LTI78 PGEED repeat" evidence="2">
    <location>
        <begin position="23"/>
        <end position="46"/>
    </location>
</feature>